<sequence>MKQYKNLEGHSGVTGYEIHDHSIRIEFNNDTVYEYTYASAGKRIIERMKKLAAAGKGLSTYISQTVREKFETKN</sequence>
<dbReference type="EMBL" id="JBBYHR010000002">
    <property type="protein sequence ID" value="MEL1243377.1"/>
    <property type="molecule type" value="Genomic_DNA"/>
</dbReference>
<accession>A0ABU9HT91</accession>
<gene>
    <name evidence="1" type="ORF">AAEO56_03815</name>
</gene>
<proteinExistence type="predicted"/>
<evidence type="ECO:0008006" key="3">
    <source>
        <dbReference type="Google" id="ProtNLM"/>
    </source>
</evidence>
<comment type="caution">
    <text evidence="1">The sequence shown here is derived from an EMBL/GenBank/DDBJ whole genome shotgun (WGS) entry which is preliminary data.</text>
</comment>
<keyword evidence="2" id="KW-1185">Reference proteome</keyword>
<name>A0ABU9HT91_9FLAO</name>
<organism evidence="1 2">
    <name type="scientific">Flavobacterium arundinis</name>
    <dbReference type="NCBI Taxonomy" id="3139143"/>
    <lineage>
        <taxon>Bacteria</taxon>
        <taxon>Pseudomonadati</taxon>
        <taxon>Bacteroidota</taxon>
        <taxon>Flavobacteriia</taxon>
        <taxon>Flavobacteriales</taxon>
        <taxon>Flavobacteriaceae</taxon>
        <taxon>Flavobacterium</taxon>
    </lineage>
</organism>
<evidence type="ECO:0000313" key="2">
    <source>
        <dbReference type="Proteomes" id="UP001464555"/>
    </source>
</evidence>
<dbReference type="RefSeq" id="WP_341695698.1">
    <property type="nucleotide sequence ID" value="NZ_JBBYHR010000002.1"/>
</dbReference>
<evidence type="ECO:0000313" key="1">
    <source>
        <dbReference type="EMBL" id="MEL1243377.1"/>
    </source>
</evidence>
<protein>
    <recommendedName>
        <fullName evidence="3">KTSC domain-containing protein</fullName>
    </recommendedName>
</protein>
<reference evidence="1 2" key="1">
    <citation type="submission" date="2024-04" db="EMBL/GenBank/DDBJ databases">
        <title>Flavobacterium sp. DGU11 16S ribosomal RNA gene Genome sequencing and assembly.</title>
        <authorList>
            <person name="Park S."/>
        </authorList>
    </citation>
    <scope>NUCLEOTIDE SEQUENCE [LARGE SCALE GENOMIC DNA]</scope>
    <source>
        <strain evidence="1 2">DGU11</strain>
    </source>
</reference>
<dbReference type="Proteomes" id="UP001464555">
    <property type="component" value="Unassembled WGS sequence"/>
</dbReference>